<dbReference type="NCBIfam" id="TIGR02532">
    <property type="entry name" value="IV_pilin_GFxxxE"/>
    <property type="match status" value="1"/>
</dbReference>
<evidence type="ECO:0000256" key="5">
    <source>
        <dbReference type="ARBA" id="ARBA00023136"/>
    </source>
</evidence>
<dbReference type="PANTHER" id="PTHR30093">
    <property type="entry name" value="GENERAL SECRETION PATHWAY PROTEIN G"/>
    <property type="match status" value="1"/>
</dbReference>
<dbReference type="InterPro" id="IPR012902">
    <property type="entry name" value="N_methyl_site"/>
</dbReference>
<evidence type="ECO:0000256" key="6">
    <source>
        <dbReference type="SAM" id="Phobius"/>
    </source>
</evidence>
<dbReference type="PROSITE" id="PS00409">
    <property type="entry name" value="PROKAR_NTER_METHYL"/>
    <property type="match status" value="1"/>
</dbReference>
<evidence type="ECO:0000313" key="7">
    <source>
        <dbReference type="EMBL" id="GAA0860109.1"/>
    </source>
</evidence>
<feature type="transmembrane region" description="Helical" evidence="6">
    <location>
        <begin position="12"/>
        <end position="33"/>
    </location>
</feature>
<gene>
    <name evidence="7" type="ORF">GCM10008916_24970</name>
</gene>
<dbReference type="RefSeq" id="WP_054199756.1">
    <property type="nucleotide sequence ID" value="NZ_BAAACO010000002.1"/>
</dbReference>
<name>A0ABP3X3E6_9CLOT</name>
<reference evidence="8" key="1">
    <citation type="journal article" date="2019" name="Int. J. Syst. Evol. Microbiol.">
        <title>The Global Catalogue of Microorganisms (GCM) 10K type strain sequencing project: providing services to taxonomists for standard genome sequencing and annotation.</title>
        <authorList>
            <consortium name="The Broad Institute Genomics Platform"/>
            <consortium name="The Broad Institute Genome Sequencing Center for Infectious Disease"/>
            <person name="Wu L."/>
            <person name="Ma J."/>
        </authorList>
    </citation>
    <scope>NUCLEOTIDE SEQUENCE [LARGE SCALE GENOMIC DNA]</scope>
    <source>
        <strain evidence="8">JCM 6485</strain>
    </source>
</reference>
<dbReference type="InterPro" id="IPR045584">
    <property type="entry name" value="Pilin-like"/>
</dbReference>
<dbReference type="Proteomes" id="UP001501764">
    <property type="component" value="Unassembled WGS sequence"/>
</dbReference>
<keyword evidence="3 6" id="KW-0812">Transmembrane</keyword>
<dbReference type="Gene3D" id="3.30.700.10">
    <property type="entry name" value="Glycoprotein, Type 4 Pilin"/>
    <property type="match status" value="1"/>
</dbReference>
<evidence type="ECO:0000313" key="8">
    <source>
        <dbReference type="Proteomes" id="UP001501764"/>
    </source>
</evidence>
<protein>
    <recommendedName>
        <fullName evidence="9">Prepilin-type N-terminal cleavage/methylation domain-containing protein</fullName>
    </recommendedName>
</protein>
<organism evidence="7 8">
    <name type="scientific">Clostridium nitritogenes</name>
    <dbReference type="NCBI Taxonomy" id="83340"/>
    <lineage>
        <taxon>Bacteria</taxon>
        <taxon>Bacillati</taxon>
        <taxon>Bacillota</taxon>
        <taxon>Clostridia</taxon>
        <taxon>Eubacteriales</taxon>
        <taxon>Clostridiaceae</taxon>
        <taxon>Clostridium</taxon>
    </lineage>
</organism>
<dbReference type="PANTHER" id="PTHR30093:SF44">
    <property type="entry name" value="TYPE II SECRETION SYSTEM CORE PROTEIN G"/>
    <property type="match status" value="1"/>
</dbReference>
<keyword evidence="8" id="KW-1185">Reference proteome</keyword>
<evidence type="ECO:0000256" key="2">
    <source>
        <dbReference type="ARBA" id="ARBA00022481"/>
    </source>
</evidence>
<keyword evidence="4 6" id="KW-1133">Transmembrane helix</keyword>
<dbReference type="Pfam" id="PF07963">
    <property type="entry name" value="N_methyl"/>
    <property type="match status" value="1"/>
</dbReference>
<comment type="subcellular location">
    <subcellularLocation>
        <location evidence="1">Membrane</location>
        <topology evidence="1">Single-pass membrane protein</topology>
    </subcellularLocation>
</comment>
<sequence length="171" mass="18093">MRIVRKDKKKKGFTLIELVAVVAIIGILAAILVPKIAGYMNEAKKTKVIDQARKVLLAVETYNMKHDTPIAMNDTVPGVMGLIANNSATQISTVTAKDSVRTFIDPNAADSAALYTAGGALDKLPQAMTLGDCVKIVEERKDFTLTSPAGGNKDSFGAVITESTTPAPSTT</sequence>
<evidence type="ECO:0008006" key="9">
    <source>
        <dbReference type="Google" id="ProtNLM"/>
    </source>
</evidence>
<keyword evidence="2" id="KW-0488">Methylation</keyword>
<dbReference type="SUPFAM" id="SSF54523">
    <property type="entry name" value="Pili subunits"/>
    <property type="match status" value="1"/>
</dbReference>
<proteinExistence type="predicted"/>
<keyword evidence="5 6" id="KW-0472">Membrane</keyword>
<evidence type="ECO:0000256" key="4">
    <source>
        <dbReference type="ARBA" id="ARBA00022989"/>
    </source>
</evidence>
<evidence type="ECO:0000256" key="3">
    <source>
        <dbReference type="ARBA" id="ARBA00022692"/>
    </source>
</evidence>
<comment type="caution">
    <text evidence="7">The sequence shown here is derived from an EMBL/GenBank/DDBJ whole genome shotgun (WGS) entry which is preliminary data.</text>
</comment>
<evidence type="ECO:0000256" key="1">
    <source>
        <dbReference type="ARBA" id="ARBA00004167"/>
    </source>
</evidence>
<dbReference type="EMBL" id="BAAACO010000002">
    <property type="protein sequence ID" value="GAA0860109.1"/>
    <property type="molecule type" value="Genomic_DNA"/>
</dbReference>
<accession>A0ABP3X3E6</accession>